<gene>
    <name evidence="2" type="ORF">EV213_1026</name>
</gene>
<dbReference type="InterPro" id="IPR029059">
    <property type="entry name" value="AB_hydrolase_5"/>
</dbReference>
<keyword evidence="2" id="KW-0378">Hydrolase</keyword>
<accession>A0A4R6U655</accession>
<sequence>MRKMRRRVWILWGILVVLIGIAIGLSIYLKPYEATAAALQAMEGSESVSVLEEDHWYHFAPQSKKDLSVLFYPGGLVTPQSYAPLGLQLAEEGYSVFVMKMPLNLAVLSPNRAEDVMNVYPDESFVIGGHSLGGAMAARFAHDHVDQLAGVMLLASYADESGRLDTTGLPVLAITATNDQVMDHDMFAANRKFLPEDTLFYEVEGGNHSQFGSYGHQDGDGEASISSKEQTAIVATTIISWLDNI</sequence>
<dbReference type="OrthoDB" id="9780932at2"/>
<dbReference type="RefSeq" id="WP_133578882.1">
    <property type="nucleotide sequence ID" value="NZ_SNYJ01000002.1"/>
</dbReference>
<evidence type="ECO:0000313" key="3">
    <source>
        <dbReference type="Proteomes" id="UP000295632"/>
    </source>
</evidence>
<name>A0A4R6U655_9BACI</name>
<proteinExistence type="predicted"/>
<dbReference type="Gene3D" id="3.40.50.1820">
    <property type="entry name" value="alpha/beta hydrolase"/>
    <property type="match status" value="1"/>
</dbReference>
<keyword evidence="3" id="KW-1185">Reference proteome</keyword>
<reference evidence="2 3" key="1">
    <citation type="submission" date="2019-03" db="EMBL/GenBank/DDBJ databases">
        <title>Genomic Encyclopedia of Type Strains, Phase IV (KMG-IV): sequencing the most valuable type-strain genomes for metagenomic binning, comparative biology and taxonomic classification.</title>
        <authorList>
            <person name="Goeker M."/>
        </authorList>
    </citation>
    <scope>NUCLEOTIDE SEQUENCE [LARGE SCALE GENOMIC DNA]</scope>
    <source>
        <strain evidence="2 3">DSM 28697</strain>
    </source>
</reference>
<evidence type="ECO:0000259" key="1">
    <source>
        <dbReference type="Pfam" id="PF12695"/>
    </source>
</evidence>
<protein>
    <submittedName>
        <fullName evidence="2">Alpha/beta hydrolase family protein</fullName>
    </submittedName>
</protein>
<dbReference type="SUPFAM" id="SSF53474">
    <property type="entry name" value="alpha/beta-Hydrolases"/>
    <property type="match status" value="1"/>
</dbReference>
<dbReference type="InterPro" id="IPR029058">
    <property type="entry name" value="AB_hydrolase_fold"/>
</dbReference>
<comment type="caution">
    <text evidence="2">The sequence shown here is derived from an EMBL/GenBank/DDBJ whole genome shotgun (WGS) entry which is preliminary data.</text>
</comment>
<evidence type="ECO:0000313" key="2">
    <source>
        <dbReference type="EMBL" id="TDQ41978.1"/>
    </source>
</evidence>
<dbReference type="GO" id="GO:0016787">
    <property type="term" value="F:hydrolase activity"/>
    <property type="evidence" value="ECO:0007669"/>
    <property type="project" value="UniProtKB-KW"/>
</dbReference>
<dbReference type="EMBL" id="SNYJ01000002">
    <property type="protein sequence ID" value="TDQ41978.1"/>
    <property type="molecule type" value="Genomic_DNA"/>
</dbReference>
<dbReference type="AlphaFoldDB" id="A0A4R6U655"/>
<organism evidence="2 3">
    <name type="scientific">Aureibacillus halotolerans</name>
    <dbReference type="NCBI Taxonomy" id="1508390"/>
    <lineage>
        <taxon>Bacteria</taxon>
        <taxon>Bacillati</taxon>
        <taxon>Bacillota</taxon>
        <taxon>Bacilli</taxon>
        <taxon>Bacillales</taxon>
        <taxon>Bacillaceae</taxon>
        <taxon>Aureibacillus</taxon>
    </lineage>
</organism>
<feature type="domain" description="Alpha/beta hydrolase fold-5" evidence="1">
    <location>
        <begin position="68"/>
        <end position="231"/>
    </location>
</feature>
<dbReference type="Proteomes" id="UP000295632">
    <property type="component" value="Unassembled WGS sequence"/>
</dbReference>
<dbReference type="Pfam" id="PF12695">
    <property type="entry name" value="Abhydrolase_5"/>
    <property type="match status" value="1"/>
</dbReference>